<dbReference type="GO" id="GO:0005634">
    <property type="term" value="C:nucleus"/>
    <property type="evidence" value="ECO:0007669"/>
    <property type="project" value="UniProtKB-SubCell"/>
</dbReference>
<feature type="compositionally biased region" description="Acidic residues" evidence="7">
    <location>
        <begin position="802"/>
        <end position="817"/>
    </location>
</feature>
<keyword evidence="4" id="KW-0804">Transcription</keyword>
<reference evidence="9 10" key="1">
    <citation type="journal article" date="2014" name="Nat. Commun.">
        <title>Molecular traces of alternative social organization in a termite genome.</title>
        <authorList>
            <person name="Terrapon N."/>
            <person name="Li C."/>
            <person name="Robertson H.M."/>
            <person name="Ji L."/>
            <person name="Meng X."/>
            <person name="Booth W."/>
            <person name="Chen Z."/>
            <person name="Childers C.P."/>
            <person name="Glastad K.M."/>
            <person name="Gokhale K."/>
            <person name="Gowin J."/>
            <person name="Gronenberg W."/>
            <person name="Hermansen R.A."/>
            <person name="Hu H."/>
            <person name="Hunt B.G."/>
            <person name="Huylmans A.K."/>
            <person name="Khalil S.M."/>
            <person name="Mitchell R.D."/>
            <person name="Munoz-Torres M.C."/>
            <person name="Mustard J.A."/>
            <person name="Pan H."/>
            <person name="Reese J.T."/>
            <person name="Scharf M.E."/>
            <person name="Sun F."/>
            <person name="Vogel H."/>
            <person name="Xiao J."/>
            <person name="Yang W."/>
            <person name="Yang Z."/>
            <person name="Yang Z."/>
            <person name="Zhou J."/>
            <person name="Zhu J."/>
            <person name="Brent C.S."/>
            <person name="Elsik C.G."/>
            <person name="Goodisman M.A."/>
            <person name="Liberles D.A."/>
            <person name="Roe R.M."/>
            <person name="Vargo E.L."/>
            <person name="Vilcinskas A."/>
            <person name="Wang J."/>
            <person name="Bornberg-Bauer E."/>
            <person name="Korb J."/>
            <person name="Zhang G."/>
            <person name="Liebig J."/>
        </authorList>
    </citation>
    <scope>NUCLEOTIDE SEQUENCE [LARGE SCALE GENOMIC DNA]</scope>
    <source>
        <tissue evidence="9">Whole organism</tissue>
    </source>
</reference>
<feature type="compositionally biased region" description="Basic residues" evidence="7">
    <location>
        <begin position="1"/>
        <end position="11"/>
    </location>
</feature>
<dbReference type="SMART" id="SM00297">
    <property type="entry name" value="BROMO"/>
    <property type="match status" value="1"/>
</dbReference>
<evidence type="ECO:0000256" key="3">
    <source>
        <dbReference type="ARBA" id="ARBA00023117"/>
    </source>
</evidence>
<dbReference type="Proteomes" id="UP000027135">
    <property type="component" value="Unassembled WGS sequence"/>
</dbReference>
<evidence type="ECO:0000313" key="10">
    <source>
        <dbReference type="Proteomes" id="UP000027135"/>
    </source>
</evidence>
<feature type="compositionally biased region" description="Basic residues" evidence="7">
    <location>
        <begin position="89"/>
        <end position="102"/>
    </location>
</feature>
<organism evidence="9 10">
    <name type="scientific">Zootermopsis nevadensis</name>
    <name type="common">Dampwood termite</name>
    <dbReference type="NCBI Taxonomy" id="136037"/>
    <lineage>
        <taxon>Eukaryota</taxon>
        <taxon>Metazoa</taxon>
        <taxon>Ecdysozoa</taxon>
        <taxon>Arthropoda</taxon>
        <taxon>Hexapoda</taxon>
        <taxon>Insecta</taxon>
        <taxon>Pterygota</taxon>
        <taxon>Neoptera</taxon>
        <taxon>Polyneoptera</taxon>
        <taxon>Dictyoptera</taxon>
        <taxon>Blattodea</taxon>
        <taxon>Blattoidea</taxon>
        <taxon>Termitoidae</taxon>
        <taxon>Termopsidae</taxon>
        <taxon>Zootermopsis</taxon>
    </lineage>
</organism>
<dbReference type="CDD" id="cd05513">
    <property type="entry name" value="Bromo_brd7_like"/>
    <property type="match status" value="1"/>
</dbReference>
<feature type="region of interest" description="Disordered" evidence="7">
    <location>
        <begin position="792"/>
        <end position="848"/>
    </location>
</feature>
<proteinExistence type="predicted"/>
<dbReference type="InterPro" id="IPR001487">
    <property type="entry name" value="Bromodomain"/>
</dbReference>
<feature type="region of interest" description="Disordered" evidence="7">
    <location>
        <begin position="348"/>
        <end position="367"/>
    </location>
</feature>
<evidence type="ECO:0000256" key="1">
    <source>
        <dbReference type="ARBA" id="ARBA00004123"/>
    </source>
</evidence>
<dbReference type="InParanoid" id="A0A067RX80"/>
<accession>A0A067RX80</accession>
<feature type="compositionally biased region" description="Basic and acidic residues" evidence="7">
    <location>
        <begin position="12"/>
        <end position="23"/>
    </location>
</feature>
<dbReference type="GO" id="GO:0006357">
    <property type="term" value="P:regulation of transcription by RNA polymerase II"/>
    <property type="evidence" value="ECO:0007669"/>
    <property type="project" value="TreeGrafter"/>
</dbReference>
<dbReference type="OMA" id="HQGHRER"/>
<evidence type="ECO:0000256" key="2">
    <source>
        <dbReference type="ARBA" id="ARBA00023015"/>
    </source>
</evidence>
<dbReference type="SUPFAM" id="SSF47370">
    <property type="entry name" value="Bromodomain"/>
    <property type="match status" value="1"/>
</dbReference>
<evidence type="ECO:0000259" key="8">
    <source>
        <dbReference type="PROSITE" id="PS50014"/>
    </source>
</evidence>
<dbReference type="PROSITE" id="PS50014">
    <property type="entry name" value="BROMODOMAIN_2"/>
    <property type="match status" value="1"/>
</dbReference>
<feature type="domain" description="Bromo" evidence="8">
    <location>
        <begin position="223"/>
        <end position="293"/>
    </location>
</feature>
<evidence type="ECO:0000313" key="9">
    <source>
        <dbReference type="EMBL" id="KDR24499.1"/>
    </source>
</evidence>
<dbReference type="eggNOG" id="KOG1828">
    <property type="taxonomic scope" value="Eukaryota"/>
</dbReference>
<dbReference type="AlphaFoldDB" id="A0A067RX80"/>
<dbReference type="PANTHER" id="PTHR22881:SF27">
    <property type="entry name" value="BROMODOMAIN CONTAINING 7_9"/>
    <property type="match status" value="1"/>
</dbReference>
<comment type="subcellular location">
    <subcellularLocation>
        <location evidence="1">Nucleus</location>
    </subcellularLocation>
</comment>
<feature type="region of interest" description="Disordered" evidence="7">
    <location>
        <begin position="1"/>
        <end position="153"/>
    </location>
</feature>
<keyword evidence="10" id="KW-1185">Reference proteome</keyword>
<feature type="region of interest" description="Disordered" evidence="7">
    <location>
        <begin position="718"/>
        <end position="772"/>
    </location>
</feature>
<dbReference type="Gene3D" id="1.20.920.10">
    <property type="entry name" value="Bromodomain-like"/>
    <property type="match status" value="1"/>
</dbReference>
<evidence type="ECO:0000256" key="5">
    <source>
        <dbReference type="ARBA" id="ARBA00023242"/>
    </source>
</evidence>
<feature type="compositionally biased region" description="Polar residues" evidence="7">
    <location>
        <begin position="748"/>
        <end position="772"/>
    </location>
</feature>
<dbReference type="STRING" id="136037.A0A067RX80"/>
<dbReference type="InterPro" id="IPR051831">
    <property type="entry name" value="Bromodomain_contain_prot"/>
</dbReference>
<feature type="compositionally biased region" description="Acidic residues" evidence="7">
    <location>
        <begin position="351"/>
        <end position="363"/>
    </location>
</feature>
<evidence type="ECO:0000256" key="6">
    <source>
        <dbReference type="PROSITE-ProRule" id="PRU00035"/>
    </source>
</evidence>
<evidence type="ECO:0000256" key="7">
    <source>
        <dbReference type="SAM" id="MobiDB-lite"/>
    </source>
</evidence>
<protein>
    <submittedName>
        <fullName evidence="9">Bromodomain-containing protein 7</fullName>
    </submittedName>
</protein>
<name>A0A067RX80_ZOONE</name>
<keyword evidence="2" id="KW-0805">Transcription regulation</keyword>
<feature type="compositionally biased region" description="Basic residues" evidence="7">
    <location>
        <begin position="110"/>
        <end position="124"/>
    </location>
</feature>
<dbReference type="Pfam" id="PF00439">
    <property type="entry name" value="Bromodomain"/>
    <property type="match status" value="1"/>
</dbReference>
<dbReference type="OrthoDB" id="21648at2759"/>
<keyword evidence="5" id="KW-0539">Nucleus</keyword>
<evidence type="ECO:0000256" key="4">
    <source>
        <dbReference type="ARBA" id="ARBA00023163"/>
    </source>
</evidence>
<dbReference type="InterPro" id="IPR036427">
    <property type="entry name" value="Bromodomain-like_sf"/>
</dbReference>
<gene>
    <name evidence="9" type="ORF">L798_10787</name>
</gene>
<dbReference type="PANTHER" id="PTHR22881">
    <property type="entry name" value="BROMODOMAIN CONTAINING PROTEIN"/>
    <property type="match status" value="1"/>
</dbReference>
<dbReference type="Pfam" id="PF12024">
    <property type="entry name" value="DUF3512"/>
    <property type="match status" value="1"/>
</dbReference>
<dbReference type="EMBL" id="KK852408">
    <property type="protein sequence ID" value="KDR24499.1"/>
    <property type="molecule type" value="Genomic_DNA"/>
</dbReference>
<keyword evidence="3 6" id="KW-0103">Bromodomain</keyword>
<dbReference type="FunCoup" id="A0A067RX80">
    <property type="interactions" value="2171"/>
</dbReference>
<dbReference type="PRINTS" id="PR00503">
    <property type="entry name" value="BROMODOMAIN"/>
</dbReference>
<dbReference type="InterPro" id="IPR021900">
    <property type="entry name" value="DUF3512"/>
</dbReference>
<sequence>MGSKKHKKHKSDKRDRYEDKQFGVEKPPALKLILKVGSSSTPEHSSDSPGPSIPLVHSNNYSVAPTTGDEESRHSAASFLGREELHCERQHKKAKKKKKKKEKDKDRDKHEKKHKHHHKEKRKRLRDESSQDDISMGEESLSDPPLPKRVVGDVSNCNLKPSIVGEIIQNHGMPGDGLYHHHSGQIPVGMVGLSREPRSCVLRQRQERSPLQKLLDYLLKGLEKRDPQQFFAWPVTDHIAPGYSQIIHQPMDFSTMKQKIDENQYSALNEYIEDFKLMCNNAMVYNHPDTIYYKAAKRLLHVGLKMMSPDKLKPLHSVLTYMGELTCDELGFDLGFEELVQVPGGVKMETPEDQTVGEEGEESSELRREHRRKLKEASRPLGKFEAIPDDLTPEEILEQAQRAAQAATERLTLKRPNTNLGFLRQRKDGSTSLSVLVPGEGVTPGTNERPISLGMLTGKLTHGTGQLQGFREDRRNLAKTVKPLYYGAFGSYAPSYDSTFANLTKEESDLVYQTYGDETCVQYAESILDFSKDCDYTLTMVDNLLDLLTGGEHRKTMRILEERRKLREEEEQIRQLLEGKPISVQLMSDEKIHSLSSLPPDIKVDFGALKALSDVGIDTKFLDVVEQEIQVREEQRVAEEAMQVRLEQTSVLLQKLQQVQSDRLSLTPPAHLSHVSQPSDSEVQLAEKITESLKDMAKKVDPVIIAPVPSLRKAMGILPGTSPPASPAEAMDAESSPVDISHEDGEQRQNLTLNTSDGITSSCNNGTPNTATAEMSGVLNESVPSEPIVEEVDVEGTSSQAEAEEEAGEVGEVPDLESELREFLESEPALSNSPLQDDRTIEEILSES</sequence>